<feature type="transmembrane region" description="Helical" evidence="6">
    <location>
        <begin position="167"/>
        <end position="187"/>
    </location>
</feature>
<evidence type="ECO:0000256" key="5">
    <source>
        <dbReference type="ARBA" id="ARBA00023136"/>
    </source>
</evidence>
<dbReference type="InterPro" id="IPR058533">
    <property type="entry name" value="Cation_efflux_TM"/>
</dbReference>
<evidence type="ECO:0000256" key="4">
    <source>
        <dbReference type="ARBA" id="ARBA00022989"/>
    </source>
</evidence>
<evidence type="ECO:0000313" key="9">
    <source>
        <dbReference type="EMBL" id="RKN21090.1"/>
    </source>
</evidence>
<accession>A0A3A9YNI0</accession>
<dbReference type="Proteomes" id="UP000271548">
    <property type="component" value="Unassembled WGS sequence"/>
</dbReference>
<dbReference type="SUPFAM" id="SSF160240">
    <property type="entry name" value="Cation efflux protein cytoplasmic domain-like"/>
    <property type="match status" value="1"/>
</dbReference>
<dbReference type="Pfam" id="PF01545">
    <property type="entry name" value="Cation_efflux"/>
    <property type="match status" value="1"/>
</dbReference>
<evidence type="ECO:0000313" key="12">
    <source>
        <dbReference type="Proteomes" id="UP000275865"/>
    </source>
</evidence>
<dbReference type="EMBL" id="RAZS01000003">
    <property type="protein sequence ID" value="RKN21090.1"/>
    <property type="molecule type" value="Genomic_DNA"/>
</dbReference>
<protein>
    <submittedName>
        <fullName evidence="10">Cation transporter</fullName>
    </submittedName>
</protein>
<keyword evidence="5 6" id="KW-0472">Membrane</keyword>
<organism evidence="10 12">
    <name type="scientific">Micromonospora musae</name>
    <dbReference type="NCBI Taxonomy" id="1894970"/>
    <lineage>
        <taxon>Bacteria</taxon>
        <taxon>Bacillati</taxon>
        <taxon>Actinomycetota</taxon>
        <taxon>Actinomycetes</taxon>
        <taxon>Micromonosporales</taxon>
        <taxon>Micromonosporaceae</taxon>
        <taxon>Micromonospora</taxon>
    </lineage>
</organism>
<sequence length="318" mass="33494">MPESPESGGNLRTVVLAGLVNLGVAVAKGIVGFVSGSAAMLAEAMHSLADTATEVLLFVGLRRGARPPTEERPFGHSRETYVWALLAAVATFLIGGGLSIDEGVEAIRSPDRQQQQLLAYLVLAVAAVLESISLARSVRQIRARARRFVVHPLLLVRQGSDTPTRAVFFEDSAALVGLALAAAGVGLTHLTGDPLWDGLASIAIGVLLICVAGILGYSNITLLIGRSVPARGRARIRHELLAVPAVERVHELLTLHLGPESILVAAKVDFVSTASSTDVEVAADEAERRLLELFPTIRYVFLDPTGGGGSEVRPTSPT</sequence>
<evidence type="ECO:0000256" key="2">
    <source>
        <dbReference type="ARBA" id="ARBA00022448"/>
    </source>
</evidence>
<dbReference type="GO" id="GO:0016020">
    <property type="term" value="C:membrane"/>
    <property type="evidence" value="ECO:0007669"/>
    <property type="project" value="UniProtKB-SubCell"/>
</dbReference>
<dbReference type="SUPFAM" id="SSF161111">
    <property type="entry name" value="Cation efflux protein transmembrane domain-like"/>
    <property type="match status" value="1"/>
</dbReference>
<evidence type="ECO:0000259" key="7">
    <source>
        <dbReference type="Pfam" id="PF01545"/>
    </source>
</evidence>
<dbReference type="RefSeq" id="WP_120675945.1">
    <property type="nucleotide sequence ID" value="NZ_RAZS01000003.1"/>
</dbReference>
<dbReference type="InterPro" id="IPR027470">
    <property type="entry name" value="Cation_efflux_CTD"/>
</dbReference>
<dbReference type="InterPro" id="IPR027469">
    <property type="entry name" value="Cation_efflux_TMD_sf"/>
</dbReference>
<feature type="transmembrane region" description="Helical" evidence="6">
    <location>
        <begin position="80"/>
        <end position="98"/>
    </location>
</feature>
<dbReference type="Pfam" id="PF16916">
    <property type="entry name" value="ZT_dimer"/>
    <property type="match status" value="1"/>
</dbReference>
<keyword evidence="3 6" id="KW-0812">Transmembrane</keyword>
<keyword evidence="2" id="KW-0813">Transport</keyword>
<dbReference type="PANTHER" id="PTHR13414:SF9">
    <property type="entry name" value="PROTON-COUPLED ZINC ANTIPORTER SLC30A9, MITOCHONDRIAL"/>
    <property type="match status" value="1"/>
</dbReference>
<dbReference type="Gene3D" id="1.20.1510.10">
    <property type="entry name" value="Cation efflux protein transmembrane domain"/>
    <property type="match status" value="1"/>
</dbReference>
<dbReference type="InterPro" id="IPR036837">
    <property type="entry name" value="Cation_efflux_CTD_sf"/>
</dbReference>
<comment type="subcellular location">
    <subcellularLocation>
        <location evidence="1">Membrane</location>
        <topology evidence="1">Multi-pass membrane protein</topology>
    </subcellularLocation>
</comment>
<name>A0A3A9YNI0_9ACTN</name>
<dbReference type="AlphaFoldDB" id="A0A3A9YNI0"/>
<dbReference type="GO" id="GO:0006829">
    <property type="term" value="P:zinc ion transport"/>
    <property type="evidence" value="ECO:0007669"/>
    <property type="project" value="InterPro"/>
</dbReference>
<feature type="transmembrane region" description="Helical" evidence="6">
    <location>
        <begin position="199"/>
        <end position="225"/>
    </location>
</feature>
<evidence type="ECO:0000256" key="6">
    <source>
        <dbReference type="SAM" id="Phobius"/>
    </source>
</evidence>
<keyword evidence="4 6" id="KW-1133">Transmembrane helix</keyword>
<feature type="transmembrane region" description="Helical" evidence="6">
    <location>
        <begin position="118"/>
        <end position="138"/>
    </location>
</feature>
<dbReference type="OrthoDB" id="9806522at2"/>
<evidence type="ECO:0000256" key="1">
    <source>
        <dbReference type="ARBA" id="ARBA00004141"/>
    </source>
</evidence>
<feature type="domain" description="Cation efflux protein transmembrane" evidence="7">
    <location>
        <begin position="15"/>
        <end position="223"/>
    </location>
</feature>
<dbReference type="GO" id="GO:0008324">
    <property type="term" value="F:monoatomic cation transmembrane transporter activity"/>
    <property type="evidence" value="ECO:0007669"/>
    <property type="project" value="InterPro"/>
</dbReference>
<evidence type="ECO:0000256" key="3">
    <source>
        <dbReference type="ARBA" id="ARBA00022692"/>
    </source>
</evidence>
<dbReference type="InterPro" id="IPR040177">
    <property type="entry name" value="SLC30A9"/>
</dbReference>
<dbReference type="InterPro" id="IPR002524">
    <property type="entry name" value="Cation_efflux"/>
</dbReference>
<dbReference type="EMBL" id="RAZT01000001">
    <property type="protein sequence ID" value="RKN36567.1"/>
    <property type="molecule type" value="Genomic_DNA"/>
</dbReference>
<feature type="transmembrane region" description="Helical" evidence="6">
    <location>
        <begin position="20"/>
        <end position="42"/>
    </location>
</feature>
<evidence type="ECO:0000313" key="10">
    <source>
        <dbReference type="EMBL" id="RKN36567.1"/>
    </source>
</evidence>
<keyword evidence="11" id="KW-1185">Reference proteome</keyword>
<evidence type="ECO:0000313" key="11">
    <source>
        <dbReference type="Proteomes" id="UP000271548"/>
    </source>
</evidence>
<proteinExistence type="predicted"/>
<reference evidence="11 12" key="1">
    <citation type="submission" date="2018-09" db="EMBL/GenBank/DDBJ databases">
        <title>Micromonospora sp. nov. MS1-9, isolated from a root of Musa sp.</title>
        <authorList>
            <person name="Kuncharoen N."/>
            <person name="Kudo T."/>
            <person name="Ohkuma M."/>
            <person name="Yuki M."/>
            <person name="Tanasupawat S."/>
        </authorList>
    </citation>
    <scope>NUCLEOTIDE SEQUENCE [LARGE SCALE GENOMIC DNA]</scope>
    <source>
        <strain evidence="10 12">MS1-9</strain>
        <strain evidence="9 11">NGC1-4</strain>
    </source>
</reference>
<dbReference type="PANTHER" id="PTHR13414">
    <property type="entry name" value="HUEL-CATION TRANSPORTER"/>
    <property type="match status" value="1"/>
</dbReference>
<feature type="domain" description="Cation efflux protein cytoplasmic" evidence="8">
    <location>
        <begin position="233"/>
        <end position="300"/>
    </location>
</feature>
<evidence type="ECO:0000259" key="8">
    <source>
        <dbReference type="Pfam" id="PF16916"/>
    </source>
</evidence>
<dbReference type="Proteomes" id="UP000275865">
    <property type="component" value="Unassembled WGS sequence"/>
</dbReference>
<comment type="caution">
    <text evidence="10">The sequence shown here is derived from an EMBL/GenBank/DDBJ whole genome shotgun (WGS) entry which is preliminary data.</text>
</comment>
<gene>
    <name evidence="10" type="ORF">D7044_02730</name>
    <name evidence="9" type="ORF">D7147_09850</name>
</gene>
<dbReference type="NCBIfam" id="TIGR01297">
    <property type="entry name" value="CDF"/>
    <property type="match status" value="1"/>
</dbReference>